<evidence type="ECO:0000313" key="2">
    <source>
        <dbReference type="Proteomes" id="UP000007798"/>
    </source>
</evidence>
<evidence type="ECO:0000313" key="1">
    <source>
        <dbReference type="EMBL" id="KRF99371.1"/>
    </source>
</evidence>
<keyword evidence="2" id="KW-1185">Reference proteome</keyword>
<dbReference type="InParanoid" id="A0A0Q9WTC6"/>
<dbReference type="Proteomes" id="UP000007798">
    <property type="component" value="Unassembled WGS sequence"/>
</dbReference>
<protein>
    <recommendedName>
        <fullName evidence="3">DUF4219 domain-containing protein</fullName>
    </recommendedName>
</protein>
<dbReference type="AlphaFoldDB" id="A0A0Q9WTC6"/>
<evidence type="ECO:0008006" key="3">
    <source>
        <dbReference type="Google" id="ProtNLM"/>
    </source>
</evidence>
<proteinExistence type="predicted"/>
<accession>A0A0Q9WTC6</accession>
<gene>
    <name evidence="1" type="primary">Dwil\GK27809</name>
    <name evidence="1" type="ORF">Dwil_GK27809</name>
</gene>
<dbReference type="OrthoDB" id="7877171at2759"/>
<organism evidence="1 2">
    <name type="scientific">Drosophila willistoni</name>
    <name type="common">Fruit fly</name>
    <dbReference type="NCBI Taxonomy" id="7260"/>
    <lineage>
        <taxon>Eukaryota</taxon>
        <taxon>Metazoa</taxon>
        <taxon>Ecdysozoa</taxon>
        <taxon>Arthropoda</taxon>
        <taxon>Hexapoda</taxon>
        <taxon>Insecta</taxon>
        <taxon>Pterygota</taxon>
        <taxon>Neoptera</taxon>
        <taxon>Endopterygota</taxon>
        <taxon>Diptera</taxon>
        <taxon>Brachycera</taxon>
        <taxon>Muscomorpha</taxon>
        <taxon>Ephydroidea</taxon>
        <taxon>Drosophilidae</taxon>
        <taxon>Drosophila</taxon>
        <taxon>Sophophora</taxon>
    </lineage>
</organism>
<name>A0A0Q9WTC6_DROWI</name>
<reference evidence="1 2" key="1">
    <citation type="journal article" date="2007" name="Nature">
        <title>Evolution of genes and genomes on the Drosophila phylogeny.</title>
        <authorList>
            <consortium name="Drosophila 12 Genomes Consortium"/>
            <person name="Clark A.G."/>
            <person name="Eisen M.B."/>
            <person name="Smith D.R."/>
            <person name="Bergman C.M."/>
            <person name="Oliver B."/>
            <person name="Markow T.A."/>
            <person name="Kaufman T.C."/>
            <person name="Kellis M."/>
            <person name="Gelbart W."/>
            <person name="Iyer V.N."/>
            <person name="Pollard D.A."/>
            <person name="Sackton T.B."/>
            <person name="Larracuente A.M."/>
            <person name="Singh N.D."/>
            <person name="Abad J.P."/>
            <person name="Abt D.N."/>
            <person name="Adryan B."/>
            <person name="Aguade M."/>
            <person name="Akashi H."/>
            <person name="Anderson W.W."/>
            <person name="Aquadro C.F."/>
            <person name="Ardell D.H."/>
            <person name="Arguello R."/>
            <person name="Artieri C.G."/>
            <person name="Barbash D.A."/>
            <person name="Barker D."/>
            <person name="Barsanti P."/>
            <person name="Batterham P."/>
            <person name="Batzoglou S."/>
            <person name="Begun D."/>
            <person name="Bhutkar A."/>
            <person name="Blanco E."/>
            <person name="Bosak S.A."/>
            <person name="Bradley R.K."/>
            <person name="Brand A.D."/>
            <person name="Brent M.R."/>
            <person name="Brooks A.N."/>
            <person name="Brown R.H."/>
            <person name="Butlin R.K."/>
            <person name="Caggese C."/>
            <person name="Calvi B.R."/>
            <person name="Bernardo de Carvalho A."/>
            <person name="Caspi A."/>
            <person name="Castrezana S."/>
            <person name="Celniker S.E."/>
            <person name="Chang J.L."/>
            <person name="Chapple C."/>
            <person name="Chatterji S."/>
            <person name="Chinwalla A."/>
            <person name="Civetta A."/>
            <person name="Clifton S.W."/>
            <person name="Comeron J.M."/>
            <person name="Costello J.C."/>
            <person name="Coyne J.A."/>
            <person name="Daub J."/>
            <person name="David R.G."/>
            <person name="Delcher A.L."/>
            <person name="Delehaunty K."/>
            <person name="Do C.B."/>
            <person name="Ebling H."/>
            <person name="Edwards K."/>
            <person name="Eickbush T."/>
            <person name="Evans J.D."/>
            <person name="Filipski A."/>
            <person name="Findeiss S."/>
            <person name="Freyhult E."/>
            <person name="Fulton L."/>
            <person name="Fulton R."/>
            <person name="Garcia A.C."/>
            <person name="Gardiner A."/>
            <person name="Garfield D.A."/>
            <person name="Garvin B.E."/>
            <person name="Gibson G."/>
            <person name="Gilbert D."/>
            <person name="Gnerre S."/>
            <person name="Godfrey J."/>
            <person name="Good R."/>
            <person name="Gotea V."/>
            <person name="Gravely B."/>
            <person name="Greenberg A.J."/>
            <person name="Griffiths-Jones S."/>
            <person name="Gross S."/>
            <person name="Guigo R."/>
            <person name="Gustafson E.A."/>
            <person name="Haerty W."/>
            <person name="Hahn M.W."/>
            <person name="Halligan D.L."/>
            <person name="Halpern A.L."/>
            <person name="Halter G.M."/>
            <person name="Han M.V."/>
            <person name="Heger A."/>
            <person name="Hillier L."/>
            <person name="Hinrichs A.S."/>
            <person name="Holmes I."/>
            <person name="Hoskins R.A."/>
            <person name="Hubisz M.J."/>
            <person name="Hultmark D."/>
            <person name="Huntley M.A."/>
            <person name="Jaffe D.B."/>
            <person name="Jagadeeshan S."/>
            <person name="Jeck W.R."/>
            <person name="Johnson J."/>
            <person name="Jones C.D."/>
            <person name="Jordan W.C."/>
            <person name="Karpen G.H."/>
            <person name="Kataoka E."/>
            <person name="Keightley P.D."/>
            <person name="Kheradpour P."/>
            <person name="Kirkness E.F."/>
            <person name="Koerich L.B."/>
            <person name="Kristiansen K."/>
            <person name="Kudrna D."/>
            <person name="Kulathinal R.J."/>
            <person name="Kumar S."/>
            <person name="Kwok R."/>
            <person name="Lander E."/>
            <person name="Langley C.H."/>
            <person name="Lapoint R."/>
            <person name="Lazzaro B.P."/>
            <person name="Lee S.J."/>
            <person name="Levesque L."/>
            <person name="Li R."/>
            <person name="Lin C.F."/>
            <person name="Lin M.F."/>
            <person name="Lindblad-Toh K."/>
            <person name="Llopart A."/>
            <person name="Long M."/>
            <person name="Low L."/>
            <person name="Lozovsky E."/>
            <person name="Lu J."/>
            <person name="Luo M."/>
            <person name="Machado C.A."/>
            <person name="Makalowski W."/>
            <person name="Marzo M."/>
            <person name="Matsuda M."/>
            <person name="Matzkin L."/>
            <person name="McAllister B."/>
            <person name="McBride C.S."/>
            <person name="McKernan B."/>
            <person name="McKernan K."/>
            <person name="Mendez-Lago M."/>
            <person name="Minx P."/>
            <person name="Mollenhauer M.U."/>
            <person name="Montooth K."/>
            <person name="Mount S.M."/>
            <person name="Mu X."/>
            <person name="Myers E."/>
            <person name="Negre B."/>
            <person name="Newfeld S."/>
            <person name="Nielsen R."/>
            <person name="Noor M.A."/>
            <person name="O'Grady P."/>
            <person name="Pachter L."/>
            <person name="Papaceit M."/>
            <person name="Parisi M.J."/>
            <person name="Parisi M."/>
            <person name="Parts L."/>
            <person name="Pedersen J.S."/>
            <person name="Pesole G."/>
            <person name="Phillippy A.M."/>
            <person name="Ponting C.P."/>
            <person name="Pop M."/>
            <person name="Porcelli D."/>
            <person name="Powell J.R."/>
            <person name="Prohaska S."/>
            <person name="Pruitt K."/>
            <person name="Puig M."/>
            <person name="Quesneville H."/>
            <person name="Ram K.R."/>
            <person name="Rand D."/>
            <person name="Rasmussen M.D."/>
            <person name="Reed L.K."/>
            <person name="Reenan R."/>
            <person name="Reily A."/>
            <person name="Remington K.A."/>
            <person name="Rieger T.T."/>
            <person name="Ritchie M.G."/>
            <person name="Robin C."/>
            <person name="Rogers Y.H."/>
            <person name="Rohde C."/>
            <person name="Rozas J."/>
            <person name="Rubenfield M.J."/>
            <person name="Ruiz A."/>
            <person name="Russo S."/>
            <person name="Salzberg S.L."/>
            <person name="Sanchez-Gracia A."/>
            <person name="Saranga D.J."/>
            <person name="Sato H."/>
            <person name="Schaeffer S.W."/>
            <person name="Schatz M.C."/>
            <person name="Schlenke T."/>
            <person name="Schwartz R."/>
            <person name="Segarra C."/>
            <person name="Singh R.S."/>
            <person name="Sirot L."/>
            <person name="Sirota M."/>
            <person name="Sisneros N.B."/>
            <person name="Smith C.D."/>
            <person name="Smith T.F."/>
            <person name="Spieth J."/>
            <person name="Stage D.E."/>
            <person name="Stark A."/>
            <person name="Stephan W."/>
            <person name="Strausberg R.L."/>
            <person name="Strempel S."/>
            <person name="Sturgill D."/>
            <person name="Sutton G."/>
            <person name="Sutton G.G."/>
            <person name="Tao W."/>
            <person name="Teichmann S."/>
            <person name="Tobari Y.N."/>
            <person name="Tomimura Y."/>
            <person name="Tsolas J.M."/>
            <person name="Valente V.L."/>
            <person name="Venter E."/>
            <person name="Venter J.C."/>
            <person name="Vicario S."/>
            <person name="Vieira F.G."/>
            <person name="Vilella A.J."/>
            <person name="Villasante A."/>
            <person name="Walenz B."/>
            <person name="Wang J."/>
            <person name="Wasserman M."/>
            <person name="Watts T."/>
            <person name="Wilson D."/>
            <person name="Wilson R.K."/>
            <person name="Wing R.A."/>
            <person name="Wolfner M.F."/>
            <person name="Wong A."/>
            <person name="Wong G.K."/>
            <person name="Wu C.I."/>
            <person name="Wu G."/>
            <person name="Yamamoto D."/>
            <person name="Yang H.P."/>
            <person name="Yang S.P."/>
            <person name="Yorke J.A."/>
            <person name="Yoshida K."/>
            <person name="Zdobnov E."/>
            <person name="Zhang P."/>
            <person name="Zhang Y."/>
            <person name="Zimin A.V."/>
            <person name="Baldwin J."/>
            <person name="Abdouelleil A."/>
            <person name="Abdulkadir J."/>
            <person name="Abebe A."/>
            <person name="Abera B."/>
            <person name="Abreu J."/>
            <person name="Acer S.C."/>
            <person name="Aftuck L."/>
            <person name="Alexander A."/>
            <person name="An P."/>
            <person name="Anderson E."/>
            <person name="Anderson S."/>
            <person name="Arachi H."/>
            <person name="Azer M."/>
            <person name="Bachantsang P."/>
            <person name="Barry A."/>
            <person name="Bayul T."/>
            <person name="Berlin A."/>
            <person name="Bessette D."/>
            <person name="Bloom T."/>
            <person name="Blye J."/>
            <person name="Boguslavskiy L."/>
            <person name="Bonnet C."/>
            <person name="Boukhgalter B."/>
            <person name="Bourzgui I."/>
            <person name="Brown A."/>
            <person name="Cahill P."/>
            <person name="Channer S."/>
            <person name="Cheshatsang Y."/>
            <person name="Chuda L."/>
            <person name="Citroen M."/>
            <person name="Collymore A."/>
            <person name="Cooke P."/>
            <person name="Costello M."/>
            <person name="D'Aco K."/>
            <person name="Daza R."/>
            <person name="De Haan G."/>
            <person name="DeGray S."/>
            <person name="DeMaso C."/>
            <person name="Dhargay N."/>
            <person name="Dooley K."/>
            <person name="Dooley E."/>
            <person name="Doricent M."/>
            <person name="Dorje P."/>
            <person name="Dorjee K."/>
            <person name="Dupes A."/>
            <person name="Elong R."/>
            <person name="Falk J."/>
            <person name="Farina A."/>
            <person name="Faro S."/>
            <person name="Ferguson D."/>
            <person name="Fisher S."/>
            <person name="Foley C.D."/>
            <person name="Franke A."/>
            <person name="Friedrich D."/>
            <person name="Gadbois L."/>
            <person name="Gearin G."/>
            <person name="Gearin C.R."/>
            <person name="Giannoukos G."/>
            <person name="Goode T."/>
            <person name="Graham J."/>
            <person name="Grandbois E."/>
            <person name="Grewal S."/>
            <person name="Gyaltsen K."/>
            <person name="Hafez N."/>
            <person name="Hagos B."/>
            <person name="Hall J."/>
            <person name="Henson C."/>
            <person name="Hollinger A."/>
            <person name="Honan T."/>
            <person name="Huard M.D."/>
            <person name="Hughes L."/>
            <person name="Hurhula B."/>
            <person name="Husby M.E."/>
            <person name="Kamat A."/>
            <person name="Kanga B."/>
            <person name="Kashin S."/>
            <person name="Khazanovich D."/>
            <person name="Kisner P."/>
            <person name="Lance K."/>
            <person name="Lara M."/>
            <person name="Lee W."/>
            <person name="Lennon N."/>
            <person name="Letendre F."/>
            <person name="LeVine R."/>
            <person name="Lipovsky A."/>
            <person name="Liu X."/>
            <person name="Liu J."/>
            <person name="Liu S."/>
            <person name="Lokyitsang T."/>
            <person name="Lokyitsang Y."/>
            <person name="Lubonja R."/>
            <person name="Lui A."/>
            <person name="MacDonald P."/>
            <person name="Magnisalis V."/>
            <person name="Maru K."/>
            <person name="Matthews C."/>
            <person name="McCusker W."/>
            <person name="McDonough S."/>
            <person name="Mehta T."/>
            <person name="Meldrim J."/>
            <person name="Meneus L."/>
            <person name="Mihai O."/>
            <person name="Mihalev A."/>
            <person name="Mihova T."/>
            <person name="Mittelman R."/>
            <person name="Mlenga V."/>
            <person name="Montmayeur A."/>
            <person name="Mulrain L."/>
            <person name="Navidi A."/>
            <person name="Naylor J."/>
            <person name="Negash T."/>
            <person name="Nguyen T."/>
            <person name="Nguyen N."/>
            <person name="Nicol R."/>
            <person name="Norbu C."/>
            <person name="Norbu N."/>
            <person name="Novod N."/>
            <person name="O'Neill B."/>
            <person name="Osman S."/>
            <person name="Markiewicz E."/>
            <person name="Oyono O.L."/>
            <person name="Patti C."/>
            <person name="Phunkhang P."/>
            <person name="Pierre F."/>
            <person name="Priest M."/>
            <person name="Raghuraman S."/>
            <person name="Rege F."/>
            <person name="Reyes R."/>
            <person name="Rise C."/>
            <person name="Rogov P."/>
            <person name="Ross K."/>
            <person name="Ryan E."/>
            <person name="Settipalli S."/>
            <person name="Shea T."/>
            <person name="Sherpa N."/>
            <person name="Shi L."/>
            <person name="Shih D."/>
            <person name="Sparrow T."/>
            <person name="Spaulding J."/>
            <person name="Stalker J."/>
            <person name="Stange-Thomann N."/>
            <person name="Stavropoulos S."/>
            <person name="Stone C."/>
            <person name="Strader C."/>
            <person name="Tesfaye S."/>
            <person name="Thomson T."/>
            <person name="Thoulutsang Y."/>
            <person name="Thoulutsang D."/>
            <person name="Topham K."/>
            <person name="Topping I."/>
            <person name="Tsamla T."/>
            <person name="Vassiliev H."/>
            <person name="Vo A."/>
            <person name="Wangchuk T."/>
            <person name="Wangdi T."/>
            <person name="Weiand M."/>
            <person name="Wilkinson J."/>
            <person name="Wilson A."/>
            <person name="Yadav S."/>
            <person name="Young G."/>
            <person name="Yu Q."/>
            <person name="Zembek L."/>
            <person name="Zhong D."/>
            <person name="Zimmer A."/>
            <person name="Zwirko Z."/>
            <person name="Jaffe D.B."/>
            <person name="Alvarez P."/>
            <person name="Brockman W."/>
            <person name="Butler J."/>
            <person name="Chin C."/>
            <person name="Gnerre S."/>
            <person name="Grabherr M."/>
            <person name="Kleber M."/>
            <person name="Mauceli E."/>
            <person name="MacCallum I."/>
        </authorList>
    </citation>
    <scope>NUCLEOTIDE SEQUENCE [LARGE SCALE GENOMIC DNA]</scope>
    <source>
        <strain evidence="2">Tucson 14030-0811.24</strain>
    </source>
</reference>
<dbReference type="EMBL" id="CH964232">
    <property type="protein sequence ID" value="KRF99371.1"/>
    <property type="molecule type" value="Genomic_DNA"/>
</dbReference>
<sequence length="85" mass="10064">MGNVELDFSAIPKLHGRQNFWQWRILLRAYLEANDLWKNNLPKESPHAKFIILATVQGDKIEPAYDDESCQYIFQNLEHRFGPYN</sequence>
<dbReference type="KEGG" id="dwi:26529811"/>